<dbReference type="PANTHER" id="PTHR43157:SF31">
    <property type="entry name" value="PHOSPHATIDYLINOSITOL-GLYCAN BIOSYNTHESIS CLASS F PROTEIN"/>
    <property type="match status" value="1"/>
</dbReference>
<dbReference type="NCBIfam" id="NF004846">
    <property type="entry name" value="PRK06197.1"/>
    <property type="match status" value="1"/>
</dbReference>
<gene>
    <name evidence="2" type="ORF">SAMN05216388_1009132</name>
</gene>
<proteinExistence type="predicted"/>
<keyword evidence="3" id="KW-1185">Reference proteome</keyword>
<evidence type="ECO:0000313" key="2">
    <source>
        <dbReference type="EMBL" id="SEO21027.1"/>
    </source>
</evidence>
<name>A0A1H8MUJ3_9EURY</name>
<dbReference type="InterPro" id="IPR002347">
    <property type="entry name" value="SDR_fam"/>
</dbReference>
<dbReference type="CDD" id="cd05327">
    <property type="entry name" value="retinol-DH_like_SDR_c_like"/>
    <property type="match status" value="1"/>
</dbReference>
<organism evidence="2 3">
    <name type="scientific">Halorientalis persicus</name>
    <dbReference type="NCBI Taxonomy" id="1367881"/>
    <lineage>
        <taxon>Archaea</taxon>
        <taxon>Methanobacteriati</taxon>
        <taxon>Methanobacteriota</taxon>
        <taxon>Stenosarchaea group</taxon>
        <taxon>Halobacteria</taxon>
        <taxon>Halobacteriales</taxon>
        <taxon>Haloarculaceae</taxon>
        <taxon>Halorientalis</taxon>
    </lineage>
</organism>
<accession>A0A1H8MUJ3</accession>
<dbReference type="NCBIfam" id="NF004513">
    <property type="entry name" value="PRK05854.1"/>
    <property type="match status" value="1"/>
</dbReference>
<reference evidence="3" key="1">
    <citation type="submission" date="2016-10" db="EMBL/GenBank/DDBJ databases">
        <authorList>
            <person name="Varghese N."/>
            <person name="Submissions S."/>
        </authorList>
    </citation>
    <scope>NUCLEOTIDE SEQUENCE [LARGE SCALE GENOMIC DNA]</scope>
    <source>
        <strain evidence="3">IBRC-M 10043</strain>
    </source>
</reference>
<evidence type="ECO:0000256" key="1">
    <source>
        <dbReference type="ARBA" id="ARBA00023002"/>
    </source>
</evidence>
<dbReference type="Pfam" id="PF00106">
    <property type="entry name" value="adh_short"/>
    <property type="match status" value="1"/>
</dbReference>
<dbReference type="RefSeq" id="WP_092660150.1">
    <property type="nucleotide sequence ID" value="NZ_FOCX01000009.1"/>
</dbReference>
<protein>
    <submittedName>
        <fullName evidence="2">NAD(P)-dependent dehydrogenase, short-chain alcohol dehydrogenase family</fullName>
    </submittedName>
</protein>
<dbReference type="GO" id="GO:0016491">
    <property type="term" value="F:oxidoreductase activity"/>
    <property type="evidence" value="ECO:0007669"/>
    <property type="project" value="UniProtKB-KW"/>
</dbReference>
<dbReference type="EMBL" id="FOCX01000009">
    <property type="protein sequence ID" value="SEO21027.1"/>
    <property type="molecule type" value="Genomic_DNA"/>
</dbReference>
<keyword evidence="1" id="KW-0560">Oxidoreductase</keyword>
<dbReference type="Gene3D" id="3.40.50.720">
    <property type="entry name" value="NAD(P)-binding Rossmann-like Domain"/>
    <property type="match status" value="1"/>
</dbReference>
<dbReference type="SUPFAM" id="SSF51735">
    <property type="entry name" value="NAD(P)-binding Rossmann-fold domains"/>
    <property type="match status" value="1"/>
</dbReference>
<sequence>MTSQSWNRADMPNQSGRTAVVTGANSGLGFEATKALAQKGAHVVMACRSLDRARSARDEIRDAVDGASLEVMELDLGDLGSVRSFAERFRAEQSALHMLCNNAGVMAIPRRETADGFEMQFGVNHLGHFALTGLLLDQLEQTPGETRVVTQSSGVHERGDIGFDDLQSESEYDKWGAYAQSKLANLLFAYELDRRFRAANASVTSVGCHPGYAATNLQRRGPEMEGSTLRLWLMKIANRVVAQSPAQGALPLLYAATAPDVDGGDYIGPGGFMGMRGAPEKQRSSDRSYDTDRARRLWEISQELTGVSFDLPAPE</sequence>
<evidence type="ECO:0000313" key="3">
    <source>
        <dbReference type="Proteomes" id="UP000198775"/>
    </source>
</evidence>
<dbReference type="PANTHER" id="PTHR43157">
    <property type="entry name" value="PHOSPHATIDYLINOSITOL-GLYCAN BIOSYNTHESIS CLASS F PROTEIN-RELATED"/>
    <property type="match status" value="1"/>
</dbReference>
<dbReference type="OrthoDB" id="10454at2157"/>
<dbReference type="InterPro" id="IPR036291">
    <property type="entry name" value="NAD(P)-bd_dom_sf"/>
</dbReference>
<dbReference type="Proteomes" id="UP000198775">
    <property type="component" value="Unassembled WGS sequence"/>
</dbReference>
<dbReference type="AlphaFoldDB" id="A0A1H8MUJ3"/>
<dbReference type="PRINTS" id="PR00081">
    <property type="entry name" value="GDHRDH"/>
</dbReference>